<feature type="chain" id="PRO_5043271633" evidence="7">
    <location>
        <begin position="18"/>
        <end position="2162"/>
    </location>
</feature>
<dbReference type="GO" id="GO:0046872">
    <property type="term" value="F:metal ion binding"/>
    <property type="evidence" value="ECO:0007669"/>
    <property type="project" value="InterPro"/>
</dbReference>
<feature type="transmembrane region" description="Helical" evidence="6">
    <location>
        <begin position="331"/>
        <end position="351"/>
    </location>
</feature>
<keyword evidence="6" id="KW-0812">Transmembrane</keyword>
<feature type="region of interest" description="Disordered" evidence="5">
    <location>
        <begin position="1140"/>
        <end position="1255"/>
    </location>
</feature>
<feature type="transmembrane region" description="Helical" evidence="6">
    <location>
        <begin position="551"/>
        <end position="568"/>
    </location>
</feature>
<keyword evidence="6" id="KW-1133">Transmembrane helix</keyword>
<dbReference type="InterPro" id="IPR036259">
    <property type="entry name" value="MFS_trans_sf"/>
</dbReference>
<dbReference type="PANTHER" id="PTHR43585:SF2">
    <property type="entry name" value="ATP-GRASP ENZYME FSQD"/>
    <property type="match status" value="1"/>
</dbReference>
<dbReference type="GO" id="GO:0022857">
    <property type="term" value="F:transmembrane transporter activity"/>
    <property type="evidence" value="ECO:0007669"/>
    <property type="project" value="InterPro"/>
</dbReference>
<evidence type="ECO:0000256" key="6">
    <source>
        <dbReference type="SAM" id="Phobius"/>
    </source>
</evidence>
<organism evidence="9">
    <name type="scientific">Cladocopium goreaui</name>
    <dbReference type="NCBI Taxonomy" id="2562237"/>
    <lineage>
        <taxon>Eukaryota</taxon>
        <taxon>Sar</taxon>
        <taxon>Alveolata</taxon>
        <taxon>Dinophyceae</taxon>
        <taxon>Suessiales</taxon>
        <taxon>Symbiodiniaceae</taxon>
        <taxon>Cladocopium</taxon>
    </lineage>
</organism>
<dbReference type="EMBL" id="CAMXCT020005868">
    <property type="protein sequence ID" value="CAL1166836.1"/>
    <property type="molecule type" value="Genomic_DNA"/>
</dbReference>
<evidence type="ECO:0000256" key="2">
    <source>
        <dbReference type="ARBA" id="ARBA00022741"/>
    </source>
</evidence>
<reference evidence="10 11" key="2">
    <citation type="submission" date="2024-05" db="EMBL/GenBank/DDBJ databases">
        <authorList>
            <person name="Chen Y."/>
            <person name="Shah S."/>
            <person name="Dougan E. K."/>
            <person name="Thang M."/>
            <person name="Chan C."/>
        </authorList>
    </citation>
    <scope>NUCLEOTIDE SEQUENCE [LARGE SCALE GENOMIC DNA]</scope>
</reference>
<feature type="transmembrane region" description="Helical" evidence="6">
    <location>
        <begin position="642"/>
        <end position="664"/>
    </location>
</feature>
<feature type="transmembrane region" description="Helical" evidence="6">
    <location>
        <begin position="297"/>
        <end position="319"/>
    </location>
</feature>
<keyword evidence="11" id="KW-1185">Reference proteome</keyword>
<evidence type="ECO:0000259" key="8">
    <source>
        <dbReference type="PROSITE" id="PS50975"/>
    </source>
</evidence>
<feature type="domain" description="ATP-grasp" evidence="8">
    <location>
        <begin position="805"/>
        <end position="1004"/>
    </location>
</feature>
<dbReference type="EMBL" id="CAMXCT010005868">
    <property type="protein sequence ID" value="CAI4013461.1"/>
    <property type="molecule type" value="Genomic_DNA"/>
</dbReference>
<dbReference type="PANTHER" id="PTHR43585">
    <property type="entry name" value="FUMIPYRROLE BIOSYNTHESIS PROTEIN C"/>
    <property type="match status" value="1"/>
</dbReference>
<feature type="transmembrane region" description="Helical" evidence="6">
    <location>
        <begin position="357"/>
        <end position="380"/>
    </location>
</feature>
<feature type="transmembrane region" description="Helical" evidence="6">
    <location>
        <begin position="438"/>
        <end position="456"/>
    </location>
</feature>
<dbReference type="InterPro" id="IPR003806">
    <property type="entry name" value="ATP-grasp_PylC-type"/>
</dbReference>
<feature type="compositionally biased region" description="Low complexity" evidence="5">
    <location>
        <begin position="1211"/>
        <end position="1224"/>
    </location>
</feature>
<keyword evidence="3 4" id="KW-0067">ATP-binding</keyword>
<feature type="region of interest" description="Disordered" evidence="5">
    <location>
        <begin position="1956"/>
        <end position="1986"/>
    </location>
</feature>
<dbReference type="EMBL" id="CAMXCT030005868">
    <property type="protein sequence ID" value="CAL4800773.1"/>
    <property type="molecule type" value="Genomic_DNA"/>
</dbReference>
<feature type="compositionally biased region" description="Low complexity" evidence="5">
    <location>
        <begin position="1284"/>
        <end position="1300"/>
    </location>
</feature>
<evidence type="ECO:0000313" key="10">
    <source>
        <dbReference type="EMBL" id="CAL4800773.1"/>
    </source>
</evidence>
<dbReference type="GO" id="GO:0016874">
    <property type="term" value="F:ligase activity"/>
    <property type="evidence" value="ECO:0007669"/>
    <property type="project" value="UniProtKB-KW"/>
</dbReference>
<dbReference type="GO" id="GO:0005524">
    <property type="term" value="F:ATP binding"/>
    <property type="evidence" value="ECO:0007669"/>
    <property type="project" value="UniProtKB-UniRule"/>
</dbReference>
<dbReference type="OrthoDB" id="434648at2759"/>
<feature type="region of interest" description="Disordered" evidence="5">
    <location>
        <begin position="1582"/>
        <end position="1633"/>
    </location>
</feature>
<feature type="compositionally biased region" description="Polar residues" evidence="5">
    <location>
        <begin position="1267"/>
        <end position="1277"/>
    </location>
</feature>
<evidence type="ECO:0000313" key="9">
    <source>
        <dbReference type="EMBL" id="CAI4013461.1"/>
    </source>
</evidence>
<dbReference type="Gene3D" id="3.30.470.20">
    <property type="entry name" value="ATP-grasp fold, B domain"/>
    <property type="match status" value="1"/>
</dbReference>
<dbReference type="Proteomes" id="UP001152797">
    <property type="component" value="Unassembled WGS sequence"/>
</dbReference>
<evidence type="ECO:0000256" key="1">
    <source>
        <dbReference type="ARBA" id="ARBA00022598"/>
    </source>
</evidence>
<dbReference type="InterPro" id="IPR011701">
    <property type="entry name" value="MFS"/>
</dbReference>
<evidence type="ECO:0000256" key="4">
    <source>
        <dbReference type="PROSITE-ProRule" id="PRU00409"/>
    </source>
</evidence>
<keyword evidence="2 4" id="KW-0547">Nucleotide-binding</keyword>
<evidence type="ECO:0000256" key="5">
    <source>
        <dbReference type="SAM" id="MobiDB-lite"/>
    </source>
</evidence>
<dbReference type="SUPFAM" id="SSF103473">
    <property type="entry name" value="MFS general substrate transporter"/>
    <property type="match status" value="1"/>
</dbReference>
<evidence type="ECO:0000256" key="3">
    <source>
        <dbReference type="ARBA" id="ARBA00022840"/>
    </source>
</evidence>
<reference evidence="9" key="1">
    <citation type="submission" date="2022-10" db="EMBL/GenBank/DDBJ databases">
        <authorList>
            <person name="Chen Y."/>
            <person name="Dougan E. K."/>
            <person name="Chan C."/>
            <person name="Rhodes N."/>
            <person name="Thang M."/>
        </authorList>
    </citation>
    <scope>NUCLEOTIDE SEQUENCE</scope>
</reference>
<dbReference type="Pfam" id="PF07690">
    <property type="entry name" value="MFS_1"/>
    <property type="match status" value="1"/>
</dbReference>
<comment type="caution">
    <text evidence="9">The sequence shown here is derived from an EMBL/GenBank/DDBJ whole genome shotgun (WGS) entry which is preliminary data.</text>
</comment>
<evidence type="ECO:0000256" key="7">
    <source>
        <dbReference type="SAM" id="SignalP"/>
    </source>
</evidence>
<dbReference type="Pfam" id="PF02655">
    <property type="entry name" value="ATP-grasp_3"/>
    <property type="match status" value="1"/>
</dbReference>
<name>A0A9P1DNP1_9DINO</name>
<gene>
    <name evidence="9" type="ORF">C1SCF055_LOCUS38424</name>
</gene>
<keyword evidence="10" id="KW-0456">Lyase</keyword>
<feature type="region of interest" description="Disordered" evidence="5">
    <location>
        <begin position="1267"/>
        <end position="1300"/>
    </location>
</feature>
<keyword evidence="6" id="KW-0472">Membrane</keyword>
<dbReference type="SUPFAM" id="SSF56059">
    <property type="entry name" value="Glutathione synthetase ATP-binding domain-like"/>
    <property type="match status" value="1"/>
</dbReference>
<keyword evidence="1" id="KW-0436">Ligase</keyword>
<feature type="region of interest" description="Disordered" evidence="5">
    <location>
        <begin position="2141"/>
        <end position="2162"/>
    </location>
</feature>
<dbReference type="PROSITE" id="PS50975">
    <property type="entry name" value="ATP_GRASP"/>
    <property type="match status" value="1"/>
</dbReference>
<feature type="region of interest" description="Disordered" evidence="5">
    <location>
        <begin position="1858"/>
        <end position="1931"/>
    </location>
</feature>
<feature type="transmembrane region" description="Helical" evidence="6">
    <location>
        <begin position="401"/>
        <end position="423"/>
    </location>
</feature>
<proteinExistence type="predicted"/>
<feature type="signal peptide" evidence="7">
    <location>
        <begin position="1"/>
        <end position="17"/>
    </location>
</feature>
<accession>A0A9P1DNP1</accession>
<dbReference type="InterPro" id="IPR052032">
    <property type="entry name" value="ATP-dep_AA_Ligase"/>
</dbReference>
<evidence type="ECO:0000313" key="11">
    <source>
        <dbReference type="Proteomes" id="UP001152797"/>
    </source>
</evidence>
<dbReference type="InterPro" id="IPR011761">
    <property type="entry name" value="ATP-grasp"/>
</dbReference>
<feature type="compositionally biased region" description="Polar residues" evidence="5">
    <location>
        <begin position="1601"/>
        <end position="1614"/>
    </location>
</feature>
<feature type="transmembrane region" description="Helical" evidence="6">
    <location>
        <begin position="483"/>
        <end position="506"/>
    </location>
</feature>
<protein>
    <submittedName>
        <fullName evidence="10">Argininosuccinate lyase 2</fullName>
    </submittedName>
</protein>
<keyword evidence="7" id="KW-0732">Signal</keyword>
<dbReference type="GO" id="GO:0016829">
    <property type="term" value="F:lyase activity"/>
    <property type="evidence" value="ECO:0007669"/>
    <property type="project" value="UniProtKB-KW"/>
</dbReference>
<dbReference type="Gene3D" id="1.20.1250.20">
    <property type="entry name" value="MFS general substrate transporter like domains"/>
    <property type="match status" value="2"/>
</dbReference>
<feature type="transmembrane region" description="Helical" evidence="6">
    <location>
        <begin position="580"/>
        <end position="601"/>
    </location>
</feature>
<feature type="transmembrane region" description="Helical" evidence="6">
    <location>
        <begin position="613"/>
        <end position="635"/>
    </location>
</feature>
<sequence>MWFCAMLLAQLFGLRKALISILGRLKVLSEEHEDLTLSSRVLVHVSQFPGVQMEVISLARHLRAWQRSVTLDTRRIQCDHKTLEEEWHDLIDGPNSLLLTIEKHKGPELSEQAFHLEEAIIEVCTVVHCILENRWMRKKVPSADRKPLDWKSRSQQLKAGLRKPLEESATLSSKAQGKRSCYALGSQLVVNVLKPLYDCPMLELLHQLHWRIQTKRNQCHQIWRKLSQNSWPRWCSNRKNFFGRVPVAHQARVQELKGNRYGFSFILQVVQSLAQSQYLDEYIFKVAEGISPHHGNLVVGTLESIAGVTKLLVAFPIGCVVDWRPASRTRLAWVALGLGCPTVVIGVLAILSGRLWMLTIMQVAFVIFAEFASCLAMAIFTDSLASRSLDQRTAAFANVQVFQNLGTALGSAIYGLTLLYFQAPEAPEDWTGFQTKSALLAGFALLVPVMLSLFTFRQAQKESKDLPAEQPEIQTEIKTGRAWVPYVVLLALLILALAAGMVFKFFPLFFINIYGMSVVQISVVQAIEPLVKACFTYLVGVCAPVVGRAEATSLCMVGVIGCLLGLSIQREEGTHLLSSLALFMFRGSLAQASFALAWAILMDCVPASQRGRWSSSCTVLNVSWSGAAVIAGELLDKHGYQYTFCIAAGLCAVALVVFSPLLLLKLQRLPSEPVEVSPNANAQSGAAEVVVVVDPFSTGGFLAAELLSQGCAVIALWTKESNIRYHDYPKIFDPRQLLAELDEEPTVEATAARLREVVDSVSGSLAAVICGGDSGVHAADALSEALDLRGNGLGHGNRRDKLVQHQALEAAGLRFARTVSGTTWEQVAAFAETEQYPLVVKPIESAGADGFKLCDSMDEAREHFDFLNSSDRWCGAQGRGVLLQEFLEGTEYIVDHVSCDGVHKTTMLWMYDFQEVNGHRVCIAQRPVPCDSSAMAELVAYTRQCLNALGVRNGASHTEVMWTSGGPCLVEVNCRCQGGTGFWVPLCRKMTGYSQVDAVIGAYLRQEAFDALPNTPTFLMFGDIIHLISYEERLITDTAMPGLEAVRGLSSFTDVALNVELDKMMCKTTDWNTLIGVVALCHPDPAVLAAHTCLIRSMETSGNGHPCVGPNGWSAGMDQFWMKFELIRALSLSLPGRLSALSQPRPSSRGSAPPPAPNFLLDETMDDAASPGSSGPPVLPMTSRQGHGRETTSSPLPSEHTGRRVEPAAQRSSSGVSESPSRGVTFFDLQTVPGEQDAEDRRSEGERSGLGGLDDEFAEFPVVQVNSASPRQSGSQPPVSPGNRSLRSAKSARSLRSSKSQAEIFEDAYAELLQKRLDGASTPVERAYQEQLMEAAYKEMRKSLSRSDRGGMGQDAFFFNEKLGSMGSEQRAHVTSREGGCGPDADVWHDHQNGIEEPLLGMADVVELMLMLGQAPSEISIFKLWWDERSMMRVRTDSEAFGWPSRISRTTSGHSLVKSRSWAAGASAGRATGRTLVRSQSRDVVIRGKTERLVLSSPKAVRIELQGRPQRDIIAQPWGRRRLLPLLLPWKPQDPKEFHLGSFGGIKGREARHIIAATTTAPMQSVQDKQLKRDALVYQVQVSRPTTPNMEEEGLGPSRPLSATSRPLSAQSKVMASGELHESASSTNLPGLAVPGEEPRHGMRHYITQEDLQNLQQRMDMYQCTLFKTSMRFWRSTGHLLTKKNLYSWKRRPMRPPQRLDSIMFVPAHFCSISDQDEAEEAYLDAPLDEVLMRPQTPAWFLDIVNPQMRLEEAPLDAEDNVSDTGQVIPLSDFAVNESPATWVEGTPSPWEVRPPTAEETLTVQKPPLPTPCSSRASTGTPRTFVAQGQRCRSASAQESPSGLTLPAINGPVVEAEEPKAEVQQVPRSASVDPDTKRGHPPPRWRPVTPLLGPMLQTAKGDDAPQTERGTTTGVGKVKTGEAPRPISAGGPVLLKKDIQASALCSAELQRSRIEGPKPVSARRKPAVMPEIHSNERRESQASEASAMAMAATLAQQQLMAKMKGRPQTGNARSATPRAQANVEPKVQRVLSKVWATPKMANAVNSSVEAKFCVLATSGKMRIPQRPLPQTLKAPVASVTFAEAKTAEAFEAFRNCSTRYPLFFRRHTSGSRKRPAAEARGILARCRLLLLDTLILSEDGGFQRPNESEPLFPKGPEPRRAR</sequence>